<keyword evidence="2" id="KW-1185">Reference proteome</keyword>
<sequence length="73" mass="8732">MIKFYFRNKKIILCLTEMNTEFDDLLRERGYGANVVRKALIEEGRIERGDKTTTRKYDAETKKVIRVIVYRNT</sequence>
<dbReference type="EMBL" id="MPDK01000038">
    <property type="protein sequence ID" value="PWI56061.1"/>
    <property type="molecule type" value="Genomic_DNA"/>
</dbReference>
<protein>
    <submittedName>
        <fullName evidence="1">Uncharacterized protein</fullName>
    </submittedName>
</protein>
<evidence type="ECO:0000313" key="2">
    <source>
        <dbReference type="Proteomes" id="UP000245380"/>
    </source>
</evidence>
<comment type="caution">
    <text evidence="1">The sequence shown here is derived from an EMBL/GenBank/DDBJ whole genome shotgun (WGS) entry which is preliminary data.</text>
</comment>
<accession>A0A2U3D434</accession>
<evidence type="ECO:0000313" key="1">
    <source>
        <dbReference type="EMBL" id="PWI56061.1"/>
    </source>
</evidence>
<organism evidence="1 2">
    <name type="scientific">Sulfoacidibacillus thermotolerans</name>
    <name type="common">Acidibacillus sulfuroxidans</name>
    <dbReference type="NCBI Taxonomy" id="1765684"/>
    <lineage>
        <taxon>Bacteria</taxon>
        <taxon>Bacillati</taxon>
        <taxon>Bacillota</taxon>
        <taxon>Bacilli</taxon>
        <taxon>Bacillales</taxon>
        <taxon>Alicyclobacillaceae</taxon>
        <taxon>Sulfoacidibacillus</taxon>
    </lineage>
</organism>
<proteinExistence type="predicted"/>
<gene>
    <name evidence="1" type="ORF">BM613_13235</name>
</gene>
<dbReference type="AlphaFoldDB" id="A0A2U3D434"/>
<reference evidence="1 2" key="1">
    <citation type="submission" date="2016-11" db="EMBL/GenBank/DDBJ databases">
        <title>Comparative genomics of Acidibacillus ferroxidans species.</title>
        <authorList>
            <person name="Oliveira G."/>
            <person name="Nunes G."/>
            <person name="Oliveira R."/>
            <person name="Araujo F."/>
            <person name="Salim A."/>
            <person name="Scholte L."/>
            <person name="Morais D."/>
            <person name="Nancucheo I."/>
            <person name="Johnson D.B."/>
            <person name="Grail B."/>
            <person name="Bittencourt J."/>
            <person name="Valadares R."/>
        </authorList>
    </citation>
    <scope>NUCLEOTIDE SEQUENCE [LARGE SCALE GENOMIC DNA]</scope>
    <source>
        <strain evidence="1 2">Y002</strain>
    </source>
</reference>
<dbReference type="Proteomes" id="UP000245380">
    <property type="component" value="Unassembled WGS sequence"/>
</dbReference>
<dbReference type="RefSeq" id="WP_109431674.1">
    <property type="nucleotide sequence ID" value="NZ_MPDK01000038.1"/>
</dbReference>
<name>A0A2U3D434_SULT2</name>